<dbReference type="SUPFAM" id="SSF52540">
    <property type="entry name" value="P-loop containing nucleoside triphosphate hydrolases"/>
    <property type="match status" value="1"/>
</dbReference>
<protein>
    <submittedName>
        <fullName evidence="3">DEAD/DEAH box helicase domain-containing protein</fullName>
    </submittedName>
</protein>
<keyword evidence="3" id="KW-0347">Helicase</keyword>
<dbReference type="PANTHER" id="PTHR13710">
    <property type="entry name" value="DNA HELICASE RECQ FAMILY MEMBER"/>
    <property type="match status" value="1"/>
</dbReference>
<evidence type="ECO:0000313" key="4">
    <source>
        <dbReference type="Proteomes" id="UP000824596"/>
    </source>
</evidence>
<dbReference type="GeneID" id="68359631"/>
<keyword evidence="3" id="KW-0067">ATP-binding</keyword>
<dbReference type="Pfam" id="PF00270">
    <property type="entry name" value="DEAD"/>
    <property type="match status" value="1"/>
</dbReference>
<dbReference type="EMBL" id="JAIZPD010000016">
    <property type="protein sequence ID" value="KAH0958201.1"/>
    <property type="molecule type" value="Genomic_DNA"/>
</dbReference>
<organism evidence="3 4">
    <name type="scientific">Hirsutella rhossiliensis</name>
    <dbReference type="NCBI Taxonomy" id="111463"/>
    <lineage>
        <taxon>Eukaryota</taxon>
        <taxon>Fungi</taxon>
        <taxon>Dikarya</taxon>
        <taxon>Ascomycota</taxon>
        <taxon>Pezizomycotina</taxon>
        <taxon>Sordariomycetes</taxon>
        <taxon>Hypocreomycetidae</taxon>
        <taxon>Hypocreales</taxon>
        <taxon>Ophiocordycipitaceae</taxon>
        <taxon>Hirsutella</taxon>
    </lineage>
</organism>
<dbReference type="PROSITE" id="PS51192">
    <property type="entry name" value="HELICASE_ATP_BIND_1"/>
    <property type="match status" value="1"/>
</dbReference>
<dbReference type="AlphaFoldDB" id="A0A9P8SD38"/>
<comment type="similarity">
    <text evidence="1">Belongs to the helicase family. RecQ subfamily.</text>
</comment>
<name>A0A9P8SD38_9HYPO</name>
<dbReference type="GO" id="GO:0003676">
    <property type="term" value="F:nucleic acid binding"/>
    <property type="evidence" value="ECO:0007669"/>
    <property type="project" value="InterPro"/>
</dbReference>
<dbReference type="PANTHER" id="PTHR13710:SF154">
    <property type="entry name" value="RECQ HELICASE, PUTATIVE (AFU_ORTHOLOGUE AFUA_6G14720)-RELATED"/>
    <property type="match status" value="1"/>
</dbReference>
<reference evidence="3" key="1">
    <citation type="submission" date="2021-09" db="EMBL/GenBank/DDBJ databases">
        <title>A high-quality genome of the endoparasitic fungus Hirsutella rhossiliensis with a comparison of Hirsutella genomes reveals transposable elements contributing to genome size variation.</title>
        <authorList>
            <person name="Lin R."/>
            <person name="Jiao Y."/>
            <person name="Sun X."/>
            <person name="Ling J."/>
            <person name="Xie B."/>
            <person name="Cheng X."/>
        </authorList>
    </citation>
    <scope>NUCLEOTIDE SEQUENCE</scope>
    <source>
        <strain evidence="3">HR02</strain>
    </source>
</reference>
<keyword evidence="3" id="KW-0547">Nucleotide-binding</keyword>
<gene>
    <name evidence="3" type="ORF">HRG_10502</name>
</gene>
<dbReference type="OrthoDB" id="5153301at2759"/>
<sequence length="783" mass="88575">MDDDEAPPYCMTTRQEDALDAFEGAVEERVKGEKVSDHQIDQLCLALVMALLDHQLRQSHYDNPIISALAVMGQREGGGWVRVLDYTSIYAAVIKGARMMVLYQSWQEREDEVAKLQGGRLGEEAEQEAREMATPLFQIVRDKVQRFMIKTSGRPKALPTPMDWMFEALTYGKHVQFDTPADGKVDWVGEQIRFQKIKFTMDQLSEAPHALTDEARTWLAKLAEVDDLVALPRIPWARLEDDHSEAQGGKDWVMTQISESKARVKAVRQYGKAVDQFRERLWMPMHMVSWQPARTTEILGIRMVNTVNGGVRNIMAHNQMMCFVTSYHKTFRATGQAKVIHRYLPREVGELLVWYLWLALPVWQQVRGMVKGGRLSAFLWSDEVVGSAEEDGGIGQDGALTISAWRHIAIAISNRKFAKGFDNEGDEDDDDEDDDIWDLQAAHSTHVAGMVYARGLQQGMFGTEARRDQFRAISRQWHHFLDFGAEDRKGAGLGRRRREAFETQREEARFQRLRRLCQVDPRGQLRTMMGEGAAFRGQQERVIRAICRGMSPIVQVTGTGGGKSLSFMLPAFCSADGTTIVVIPLVSLREDLYRRCDEAGICTHIWGSQQGMQTATLVFVTPESAVTKGFHDFVNRLLARQALDRVVVDECHVLLDGDAMFRPQLLALGATMQQWGVQTVFLTATLPPADEAAFYRAASLSAKQVVIFRQHTTRKNIGYRVEVIRGGIDEEDSKVCQIVRQWLNRHEGGRAIVYAGTIARVEALADTLVCERYHSKVTRQRGR</sequence>
<dbReference type="Gene3D" id="3.40.50.300">
    <property type="entry name" value="P-loop containing nucleotide triphosphate hydrolases"/>
    <property type="match status" value="1"/>
</dbReference>
<keyword evidence="3" id="KW-0378">Hydrolase</keyword>
<proteinExistence type="inferred from homology"/>
<dbReference type="GO" id="GO:0005694">
    <property type="term" value="C:chromosome"/>
    <property type="evidence" value="ECO:0007669"/>
    <property type="project" value="TreeGrafter"/>
</dbReference>
<dbReference type="GO" id="GO:0005524">
    <property type="term" value="F:ATP binding"/>
    <property type="evidence" value="ECO:0007669"/>
    <property type="project" value="InterPro"/>
</dbReference>
<feature type="domain" description="Helicase ATP-binding" evidence="2">
    <location>
        <begin position="559"/>
        <end position="690"/>
    </location>
</feature>
<dbReference type="InterPro" id="IPR014001">
    <property type="entry name" value="Helicase_ATP-bd"/>
</dbReference>
<dbReference type="GO" id="GO:0005737">
    <property type="term" value="C:cytoplasm"/>
    <property type="evidence" value="ECO:0007669"/>
    <property type="project" value="TreeGrafter"/>
</dbReference>
<dbReference type="InterPro" id="IPR027417">
    <property type="entry name" value="P-loop_NTPase"/>
</dbReference>
<dbReference type="InterPro" id="IPR011545">
    <property type="entry name" value="DEAD/DEAH_box_helicase_dom"/>
</dbReference>
<comment type="caution">
    <text evidence="3">The sequence shown here is derived from an EMBL/GenBank/DDBJ whole genome shotgun (WGS) entry which is preliminary data.</text>
</comment>
<dbReference type="SMART" id="SM00487">
    <property type="entry name" value="DEXDc"/>
    <property type="match status" value="1"/>
</dbReference>
<dbReference type="GO" id="GO:0009378">
    <property type="term" value="F:four-way junction helicase activity"/>
    <property type="evidence" value="ECO:0007669"/>
    <property type="project" value="TreeGrafter"/>
</dbReference>
<dbReference type="GO" id="GO:0043138">
    <property type="term" value="F:3'-5' DNA helicase activity"/>
    <property type="evidence" value="ECO:0007669"/>
    <property type="project" value="TreeGrafter"/>
</dbReference>
<dbReference type="GO" id="GO:0000724">
    <property type="term" value="P:double-strand break repair via homologous recombination"/>
    <property type="evidence" value="ECO:0007669"/>
    <property type="project" value="TreeGrafter"/>
</dbReference>
<dbReference type="Proteomes" id="UP000824596">
    <property type="component" value="Unassembled WGS sequence"/>
</dbReference>
<keyword evidence="4" id="KW-1185">Reference proteome</keyword>
<dbReference type="RefSeq" id="XP_044715715.1">
    <property type="nucleotide sequence ID" value="XM_044868973.1"/>
</dbReference>
<evidence type="ECO:0000259" key="2">
    <source>
        <dbReference type="PROSITE" id="PS51192"/>
    </source>
</evidence>
<evidence type="ECO:0000256" key="1">
    <source>
        <dbReference type="ARBA" id="ARBA00005446"/>
    </source>
</evidence>
<evidence type="ECO:0000313" key="3">
    <source>
        <dbReference type="EMBL" id="KAH0958201.1"/>
    </source>
</evidence>
<accession>A0A9P8SD38</accession>